<dbReference type="Proteomes" id="UP001469365">
    <property type="component" value="Unassembled WGS sequence"/>
</dbReference>
<proteinExistence type="predicted"/>
<keyword evidence="1" id="KW-1133">Transmembrane helix</keyword>
<evidence type="ECO:0000256" key="1">
    <source>
        <dbReference type="SAM" id="Phobius"/>
    </source>
</evidence>
<name>A0ABU9DDE0_9BACL</name>
<dbReference type="RefSeq" id="WP_341413842.1">
    <property type="nucleotide sequence ID" value="NZ_JBBPCC010000001.1"/>
</dbReference>
<feature type="transmembrane region" description="Helical" evidence="1">
    <location>
        <begin position="39"/>
        <end position="59"/>
    </location>
</feature>
<sequence length="93" mass="10794">MGKGWKNIVYMALALGMMAVAVPKIHLTDWTSLSTIFGVVWMVFALLIVAAHLHELLGVEEEKKRQLLRIKRMKRWQLQQAVTGKRRVLQVRR</sequence>
<feature type="transmembrane region" description="Helical" evidence="1">
    <location>
        <begin position="7"/>
        <end position="27"/>
    </location>
</feature>
<organism evidence="2 3">
    <name type="scientific">Paenibacillus filicis</name>
    <dbReference type="NCBI Taxonomy" id="669464"/>
    <lineage>
        <taxon>Bacteria</taxon>
        <taxon>Bacillati</taxon>
        <taxon>Bacillota</taxon>
        <taxon>Bacilli</taxon>
        <taxon>Bacillales</taxon>
        <taxon>Paenibacillaceae</taxon>
        <taxon>Paenibacillus</taxon>
    </lineage>
</organism>
<dbReference type="EMBL" id="JBBPCC010000001">
    <property type="protein sequence ID" value="MEK8126794.1"/>
    <property type="molecule type" value="Genomic_DNA"/>
</dbReference>
<reference evidence="2 3" key="1">
    <citation type="submission" date="2024-04" db="EMBL/GenBank/DDBJ databases">
        <title>draft genome sequnece of Paenibacillus filicis.</title>
        <authorList>
            <person name="Kim D.-U."/>
        </authorList>
    </citation>
    <scope>NUCLEOTIDE SEQUENCE [LARGE SCALE GENOMIC DNA]</scope>
    <source>
        <strain evidence="2 3">KACC14197</strain>
    </source>
</reference>
<evidence type="ECO:0000313" key="3">
    <source>
        <dbReference type="Proteomes" id="UP001469365"/>
    </source>
</evidence>
<comment type="caution">
    <text evidence="2">The sequence shown here is derived from an EMBL/GenBank/DDBJ whole genome shotgun (WGS) entry which is preliminary data.</text>
</comment>
<keyword evidence="1" id="KW-0472">Membrane</keyword>
<protein>
    <submittedName>
        <fullName evidence="2">Uncharacterized protein</fullName>
    </submittedName>
</protein>
<keyword evidence="1" id="KW-0812">Transmembrane</keyword>
<accession>A0ABU9DDE0</accession>
<keyword evidence="3" id="KW-1185">Reference proteome</keyword>
<evidence type="ECO:0000313" key="2">
    <source>
        <dbReference type="EMBL" id="MEK8126794.1"/>
    </source>
</evidence>
<gene>
    <name evidence="2" type="ORF">WMW72_02625</name>
</gene>